<sequence>MNRVVLKPYSKDQFIVVNEYKYKEWVVPEGYITDGASVPRIFWSIFPPNRPEYLSAAVLHDYLTDLAQIGQITTFKEADDAFREALCELGVAKWKVWVLYVSVRVYHALRYRKDADAKS</sequence>
<protein>
    <recommendedName>
        <fullName evidence="2">DUF1353 domain-containing protein</fullName>
    </recommendedName>
</protein>
<dbReference type="InterPro" id="IPR010767">
    <property type="entry name" value="Phage_CGC-2007_Cje0229"/>
</dbReference>
<proteinExistence type="predicted"/>
<organism evidence="1">
    <name type="scientific">Siphoviridae sp. ctI8Q15</name>
    <dbReference type="NCBI Taxonomy" id="2827832"/>
    <lineage>
        <taxon>Viruses</taxon>
        <taxon>Duplodnaviria</taxon>
        <taxon>Heunggongvirae</taxon>
        <taxon>Uroviricota</taxon>
        <taxon>Caudoviricetes</taxon>
    </lineage>
</organism>
<dbReference type="EMBL" id="BK032582">
    <property type="protein sequence ID" value="DAF49444.1"/>
    <property type="molecule type" value="Genomic_DNA"/>
</dbReference>
<accession>A0A8S5SEF6</accession>
<name>A0A8S5SEF6_9CAUD</name>
<evidence type="ECO:0000313" key="1">
    <source>
        <dbReference type="EMBL" id="DAF49444.1"/>
    </source>
</evidence>
<evidence type="ECO:0008006" key="2">
    <source>
        <dbReference type="Google" id="ProtNLM"/>
    </source>
</evidence>
<reference evidence="1" key="1">
    <citation type="journal article" date="2021" name="Proc. Natl. Acad. Sci. U.S.A.">
        <title>A Catalog of Tens of Thousands of Viruses from Human Metagenomes Reveals Hidden Associations with Chronic Diseases.</title>
        <authorList>
            <person name="Tisza M.J."/>
            <person name="Buck C.B."/>
        </authorList>
    </citation>
    <scope>NUCLEOTIDE SEQUENCE</scope>
    <source>
        <strain evidence="1">CtI8Q15</strain>
    </source>
</reference>
<dbReference type="Pfam" id="PF07087">
    <property type="entry name" value="DUF1353"/>
    <property type="match status" value="1"/>
</dbReference>